<dbReference type="eggNOG" id="ENOG502SNY8">
    <property type="taxonomic scope" value="Eukaryota"/>
</dbReference>
<dbReference type="AlphaFoldDB" id="D4AZR8"/>
<dbReference type="Proteomes" id="UP000008866">
    <property type="component" value="Unassembled WGS sequence"/>
</dbReference>
<evidence type="ECO:0000313" key="2">
    <source>
        <dbReference type="EMBL" id="EFE31538.1"/>
    </source>
</evidence>
<dbReference type="EMBL" id="ABSU01000021">
    <property type="protein sequence ID" value="EFE31538.1"/>
    <property type="molecule type" value="Genomic_DNA"/>
</dbReference>
<comment type="caution">
    <text evidence="2">The sequence shown here is derived from an EMBL/GenBank/DDBJ whole genome shotgun (WGS) entry which is preliminary data.</text>
</comment>
<name>D4AZR8_ARTBC</name>
<evidence type="ECO:0000313" key="3">
    <source>
        <dbReference type="Proteomes" id="UP000008866"/>
    </source>
</evidence>
<organism evidence="2 3">
    <name type="scientific">Arthroderma benhamiae (strain ATCC MYA-4681 / CBS 112371)</name>
    <name type="common">Trichophyton mentagrophytes</name>
    <dbReference type="NCBI Taxonomy" id="663331"/>
    <lineage>
        <taxon>Eukaryota</taxon>
        <taxon>Fungi</taxon>
        <taxon>Dikarya</taxon>
        <taxon>Ascomycota</taxon>
        <taxon>Pezizomycotina</taxon>
        <taxon>Eurotiomycetes</taxon>
        <taxon>Eurotiomycetidae</taxon>
        <taxon>Onygenales</taxon>
        <taxon>Arthrodermataceae</taxon>
        <taxon>Trichophyton</taxon>
    </lineage>
</organism>
<proteinExistence type="predicted"/>
<reference evidence="3" key="1">
    <citation type="journal article" date="2011" name="Genome Biol.">
        <title>Comparative and functional genomics provide insights into the pathogenicity of dermatophytic fungi.</title>
        <authorList>
            <person name="Burmester A."/>
            <person name="Shelest E."/>
            <person name="Gloeckner G."/>
            <person name="Heddergott C."/>
            <person name="Schindler S."/>
            <person name="Staib P."/>
            <person name="Heidel A."/>
            <person name="Felder M."/>
            <person name="Petzold A."/>
            <person name="Szafranski K."/>
            <person name="Feuermann M."/>
            <person name="Pedruzzi I."/>
            <person name="Priebe S."/>
            <person name="Groth M."/>
            <person name="Winkler R."/>
            <person name="Li W."/>
            <person name="Kniemeyer O."/>
            <person name="Schroeckh V."/>
            <person name="Hertweck C."/>
            <person name="Hube B."/>
            <person name="White T.C."/>
            <person name="Platzer M."/>
            <person name="Guthke R."/>
            <person name="Heitman J."/>
            <person name="Woestemeyer J."/>
            <person name="Zipfel P.F."/>
            <person name="Monod M."/>
            <person name="Brakhage A.A."/>
        </authorList>
    </citation>
    <scope>NUCLEOTIDE SEQUENCE [LARGE SCALE GENOMIC DNA]</scope>
    <source>
        <strain evidence="3">ATCC MYA-4681 / CBS 112371</strain>
    </source>
</reference>
<accession>D4AZR8</accession>
<dbReference type="GeneID" id="9519746"/>
<protein>
    <submittedName>
        <fullName evidence="2">Uncharacterized protein</fullName>
    </submittedName>
</protein>
<feature type="region of interest" description="Disordered" evidence="1">
    <location>
        <begin position="70"/>
        <end position="109"/>
    </location>
</feature>
<dbReference type="RefSeq" id="XP_003012178.1">
    <property type="nucleotide sequence ID" value="XM_003012132.1"/>
</dbReference>
<feature type="compositionally biased region" description="Basic and acidic residues" evidence="1">
    <location>
        <begin position="76"/>
        <end position="86"/>
    </location>
</feature>
<keyword evidence="3" id="KW-1185">Reference proteome</keyword>
<dbReference type="KEGG" id="abe:ARB_01686"/>
<dbReference type="HOGENOM" id="CLU_069188_2_0_1"/>
<sequence length="313" mass="34868">MIHWDINTCSKTGLCSEIQRHLYVSLYLPSSIQISQFLERTSQVPHRFDAIHAMNNGAKSDLGGSLNIMATTPKPEGLKAQEDRNLPTDADGNLPSYTQNPSKDDQLPPETLLLAGDAIHGTSRPVSCSTPLYKLSLDISFLRKNNTKVELSRFENRIHNRNTTGSPEVSARERHIFNLTRPPTVTTPSFEYHLEPASHGSLGYVGLKRYHHILSSGYQAWKATIPCPGSDLEAKDIVFTAKTQGKGRLEWHEAGNGAHILAYDTIDDGIFRLDIVKSMPQNQRDALVGVWCLRIWREIANSNIEPVGWDGGM</sequence>
<evidence type="ECO:0000256" key="1">
    <source>
        <dbReference type="SAM" id="MobiDB-lite"/>
    </source>
</evidence>
<dbReference type="OMA" id="RIHNRNT"/>
<gene>
    <name evidence="2" type="ORF">ARB_01686</name>
</gene>